<reference evidence="11 12" key="1">
    <citation type="submission" date="2016-10" db="EMBL/GenBank/DDBJ databases">
        <authorList>
            <person name="de Groot N.N."/>
        </authorList>
    </citation>
    <scope>NUCLEOTIDE SEQUENCE [LARGE SCALE GENOMIC DNA]</scope>
    <source>
        <strain evidence="11 12">DSM 14858</strain>
    </source>
</reference>
<evidence type="ECO:0000256" key="2">
    <source>
        <dbReference type="ARBA" id="ARBA00022448"/>
    </source>
</evidence>
<keyword evidence="12" id="KW-1185">Reference proteome</keyword>
<dbReference type="EMBL" id="FNZQ01000005">
    <property type="protein sequence ID" value="SEL48767.1"/>
    <property type="molecule type" value="Genomic_DNA"/>
</dbReference>
<dbReference type="GO" id="GO:0022857">
    <property type="term" value="F:transmembrane transporter activity"/>
    <property type="evidence" value="ECO:0007669"/>
    <property type="project" value="UniProtKB-UniRule"/>
</dbReference>
<keyword evidence="5 9" id="KW-0812">Transmembrane</keyword>
<gene>
    <name evidence="11" type="ORF">SAMN04488526_2835</name>
</gene>
<feature type="transmembrane region" description="Helical" evidence="9">
    <location>
        <begin position="146"/>
        <end position="165"/>
    </location>
</feature>
<proteinExistence type="inferred from homology"/>
<accession>A0A1H7QNB5</accession>
<feature type="transmembrane region" description="Helical" evidence="9">
    <location>
        <begin position="26"/>
        <end position="45"/>
    </location>
</feature>
<keyword evidence="7 9" id="KW-0472">Membrane</keyword>
<evidence type="ECO:0000256" key="7">
    <source>
        <dbReference type="ARBA" id="ARBA00023136"/>
    </source>
</evidence>
<name>A0A1H7QNB5_9RHOB</name>
<evidence type="ECO:0000313" key="11">
    <source>
        <dbReference type="EMBL" id="SEL48767.1"/>
    </source>
</evidence>
<dbReference type="InterPro" id="IPR055348">
    <property type="entry name" value="DctQ"/>
</dbReference>
<evidence type="ECO:0000313" key="12">
    <source>
        <dbReference type="Proteomes" id="UP000199283"/>
    </source>
</evidence>
<evidence type="ECO:0000256" key="8">
    <source>
        <dbReference type="ARBA" id="ARBA00038436"/>
    </source>
</evidence>
<protein>
    <recommendedName>
        <fullName evidence="9">TRAP transporter small permease protein</fullName>
    </recommendedName>
</protein>
<evidence type="ECO:0000256" key="5">
    <source>
        <dbReference type="ARBA" id="ARBA00022692"/>
    </source>
</evidence>
<dbReference type="PANTHER" id="PTHR35011">
    <property type="entry name" value="2,3-DIKETO-L-GULONATE TRAP TRANSPORTER SMALL PERMEASE PROTEIN YIAM"/>
    <property type="match status" value="1"/>
</dbReference>
<evidence type="ECO:0000259" key="10">
    <source>
        <dbReference type="Pfam" id="PF04290"/>
    </source>
</evidence>
<sequence length="180" mass="20162">MVRSNYGMRLGMDEELDRLIRGVERCVVWLAGAGGVIVLIQMVWISYGVFVRYGLGKPDRMVTEATALLLFPVAFAGLAYAMREDAYPKVTMATDLLKHRMRKVFDVINHVLMLGVGLFFSYAGVSATIRAYNSGVASEILLWPRYLFWAPGALALVLFSFYAALRLIRLIRTPAAYGDR</sequence>
<comment type="similarity">
    <text evidence="8 9">Belongs to the TRAP transporter small permease family.</text>
</comment>
<feature type="transmembrane region" description="Helical" evidence="9">
    <location>
        <begin position="65"/>
        <end position="83"/>
    </location>
</feature>
<feature type="transmembrane region" description="Helical" evidence="9">
    <location>
        <begin position="104"/>
        <end position="126"/>
    </location>
</feature>
<evidence type="ECO:0000256" key="1">
    <source>
        <dbReference type="ARBA" id="ARBA00004429"/>
    </source>
</evidence>
<keyword evidence="3" id="KW-1003">Cell membrane</keyword>
<keyword evidence="6 9" id="KW-1133">Transmembrane helix</keyword>
<keyword evidence="2 9" id="KW-0813">Transport</keyword>
<dbReference type="GO" id="GO:0005886">
    <property type="term" value="C:plasma membrane"/>
    <property type="evidence" value="ECO:0007669"/>
    <property type="project" value="UniProtKB-SubCell"/>
</dbReference>
<evidence type="ECO:0000256" key="9">
    <source>
        <dbReference type="RuleBase" id="RU369079"/>
    </source>
</evidence>
<dbReference type="Proteomes" id="UP000199283">
    <property type="component" value="Unassembled WGS sequence"/>
</dbReference>
<comment type="subcellular location">
    <subcellularLocation>
        <location evidence="1 9">Cell inner membrane</location>
        <topology evidence="1 9">Multi-pass membrane protein</topology>
    </subcellularLocation>
</comment>
<dbReference type="InterPro" id="IPR007387">
    <property type="entry name" value="TRAP_DctQ"/>
</dbReference>
<dbReference type="AlphaFoldDB" id="A0A1H7QNB5"/>
<organism evidence="11 12">
    <name type="scientific">Jannaschia helgolandensis</name>
    <dbReference type="NCBI Taxonomy" id="188906"/>
    <lineage>
        <taxon>Bacteria</taxon>
        <taxon>Pseudomonadati</taxon>
        <taxon>Pseudomonadota</taxon>
        <taxon>Alphaproteobacteria</taxon>
        <taxon>Rhodobacterales</taxon>
        <taxon>Roseobacteraceae</taxon>
        <taxon>Jannaschia</taxon>
    </lineage>
</organism>
<comment type="function">
    <text evidence="9">Part of the tripartite ATP-independent periplasmic (TRAP) transport system.</text>
</comment>
<dbReference type="STRING" id="188906.SAMN04488526_2835"/>
<comment type="subunit">
    <text evidence="9">The complex comprises the extracytoplasmic solute receptor protein and the two transmembrane proteins.</text>
</comment>
<feature type="domain" description="Tripartite ATP-independent periplasmic transporters DctQ component" evidence="10">
    <location>
        <begin position="42"/>
        <end position="172"/>
    </location>
</feature>
<evidence type="ECO:0000256" key="3">
    <source>
        <dbReference type="ARBA" id="ARBA00022475"/>
    </source>
</evidence>
<dbReference type="Pfam" id="PF04290">
    <property type="entry name" value="DctQ"/>
    <property type="match status" value="1"/>
</dbReference>
<keyword evidence="4 9" id="KW-0997">Cell inner membrane</keyword>
<evidence type="ECO:0000256" key="4">
    <source>
        <dbReference type="ARBA" id="ARBA00022519"/>
    </source>
</evidence>
<evidence type="ECO:0000256" key="6">
    <source>
        <dbReference type="ARBA" id="ARBA00022989"/>
    </source>
</evidence>